<gene>
    <name evidence="1" type="ORF">Pph01_45600</name>
</gene>
<dbReference type="Proteomes" id="UP000622547">
    <property type="component" value="Unassembled WGS sequence"/>
</dbReference>
<dbReference type="AlphaFoldDB" id="A0A8J3U7I2"/>
<evidence type="ECO:0000313" key="2">
    <source>
        <dbReference type="Proteomes" id="UP000622547"/>
    </source>
</evidence>
<organism evidence="1 2">
    <name type="scientific">Planotetraspora phitsanulokensis</name>
    <dbReference type="NCBI Taxonomy" id="575192"/>
    <lineage>
        <taxon>Bacteria</taxon>
        <taxon>Bacillati</taxon>
        <taxon>Actinomycetota</taxon>
        <taxon>Actinomycetes</taxon>
        <taxon>Streptosporangiales</taxon>
        <taxon>Streptosporangiaceae</taxon>
        <taxon>Planotetraspora</taxon>
    </lineage>
</organism>
<reference evidence="1 2" key="1">
    <citation type="submission" date="2021-01" db="EMBL/GenBank/DDBJ databases">
        <title>Whole genome shotgun sequence of Planotetraspora phitsanulokensis NBRC 104273.</title>
        <authorList>
            <person name="Komaki H."/>
            <person name="Tamura T."/>
        </authorList>
    </citation>
    <scope>NUCLEOTIDE SEQUENCE [LARGE SCALE GENOMIC DNA]</scope>
    <source>
        <strain evidence="1 2">NBRC 104273</strain>
    </source>
</reference>
<keyword evidence="2" id="KW-1185">Reference proteome</keyword>
<name>A0A8J3U7I2_9ACTN</name>
<proteinExistence type="predicted"/>
<protein>
    <submittedName>
        <fullName evidence="1">Uncharacterized protein</fullName>
    </submittedName>
</protein>
<sequence>MSATGRFGAAPSAARRGIRDYLFMRLRTGYDRSVAYVGSAVMDVFTYVDGVDPIPGLTRRFRTEPLPEGL</sequence>
<accession>A0A8J3U7I2</accession>
<evidence type="ECO:0000313" key="1">
    <source>
        <dbReference type="EMBL" id="GII39557.1"/>
    </source>
</evidence>
<dbReference type="EMBL" id="BOOP01000021">
    <property type="protein sequence ID" value="GII39557.1"/>
    <property type="molecule type" value="Genomic_DNA"/>
</dbReference>
<comment type="caution">
    <text evidence="1">The sequence shown here is derived from an EMBL/GenBank/DDBJ whole genome shotgun (WGS) entry which is preliminary data.</text>
</comment>